<dbReference type="EMBL" id="JAFNEN010000003">
    <property type="protein sequence ID" value="KAG8201684.1"/>
    <property type="molecule type" value="Genomic_DNA"/>
</dbReference>
<keyword evidence="2 3" id="KW-0732">Signal</keyword>
<name>A0AAV6W2U6_9ARAC</name>
<feature type="domain" description="LRRNT" evidence="4">
    <location>
        <begin position="32"/>
        <end position="68"/>
    </location>
</feature>
<dbReference type="AlphaFoldDB" id="A0AAV6W2U6"/>
<dbReference type="Proteomes" id="UP000827092">
    <property type="component" value="Unassembled WGS sequence"/>
</dbReference>
<dbReference type="Pfam" id="PF01462">
    <property type="entry name" value="LRRNT"/>
    <property type="match status" value="1"/>
</dbReference>
<gene>
    <name evidence="5" type="ORF">JTE90_012749</name>
</gene>
<evidence type="ECO:0000259" key="4">
    <source>
        <dbReference type="SMART" id="SM00013"/>
    </source>
</evidence>
<reference evidence="5 6" key="1">
    <citation type="journal article" date="2022" name="Nat. Ecol. Evol.">
        <title>A masculinizing supergene underlies an exaggerated male reproductive morph in a spider.</title>
        <authorList>
            <person name="Hendrickx F."/>
            <person name="De Corte Z."/>
            <person name="Sonet G."/>
            <person name="Van Belleghem S.M."/>
            <person name="Kostlbacher S."/>
            <person name="Vangestel C."/>
        </authorList>
    </citation>
    <scope>NUCLEOTIDE SEQUENCE [LARGE SCALE GENOMIC DNA]</scope>
    <source>
        <strain evidence="5">W744_W776</strain>
    </source>
</reference>
<dbReference type="InterPro" id="IPR032675">
    <property type="entry name" value="LRR_dom_sf"/>
</dbReference>
<protein>
    <recommendedName>
        <fullName evidence="4">LRRNT domain-containing protein</fullName>
    </recommendedName>
</protein>
<evidence type="ECO:0000256" key="3">
    <source>
        <dbReference type="SAM" id="SignalP"/>
    </source>
</evidence>
<sequence>MSTQRKIRCFFFCFALFFGVNPSTSRETSVEPCPKACVCSGNPDSLKVDCSNLNLTSVPSNISSKASLL</sequence>
<proteinExistence type="predicted"/>
<organism evidence="5 6">
    <name type="scientific">Oedothorax gibbosus</name>
    <dbReference type="NCBI Taxonomy" id="931172"/>
    <lineage>
        <taxon>Eukaryota</taxon>
        <taxon>Metazoa</taxon>
        <taxon>Ecdysozoa</taxon>
        <taxon>Arthropoda</taxon>
        <taxon>Chelicerata</taxon>
        <taxon>Arachnida</taxon>
        <taxon>Araneae</taxon>
        <taxon>Araneomorphae</taxon>
        <taxon>Entelegynae</taxon>
        <taxon>Araneoidea</taxon>
        <taxon>Linyphiidae</taxon>
        <taxon>Erigoninae</taxon>
        <taxon>Oedothorax</taxon>
    </lineage>
</organism>
<dbReference type="Gene3D" id="3.80.10.10">
    <property type="entry name" value="Ribonuclease Inhibitor"/>
    <property type="match status" value="1"/>
</dbReference>
<keyword evidence="1" id="KW-0433">Leucine-rich repeat</keyword>
<feature type="signal peptide" evidence="3">
    <location>
        <begin position="1"/>
        <end position="25"/>
    </location>
</feature>
<evidence type="ECO:0000313" key="5">
    <source>
        <dbReference type="EMBL" id="KAG8201684.1"/>
    </source>
</evidence>
<keyword evidence="6" id="KW-1185">Reference proteome</keyword>
<comment type="caution">
    <text evidence="5">The sequence shown here is derived from an EMBL/GenBank/DDBJ whole genome shotgun (WGS) entry which is preliminary data.</text>
</comment>
<accession>A0AAV6W2U6</accession>
<dbReference type="SMART" id="SM00013">
    <property type="entry name" value="LRRNT"/>
    <property type="match status" value="1"/>
</dbReference>
<feature type="chain" id="PRO_5043854498" description="LRRNT domain-containing protein" evidence="3">
    <location>
        <begin position="26"/>
        <end position="69"/>
    </location>
</feature>
<evidence type="ECO:0000256" key="1">
    <source>
        <dbReference type="ARBA" id="ARBA00022614"/>
    </source>
</evidence>
<evidence type="ECO:0000256" key="2">
    <source>
        <dbReference type="ARBA" id="ARBA00022729"/>
    </source>
</evidence>
<evidence type="ECO:0000313" key="6">
    <source>
        <dbReference type="Proteomes" id="UP000827092"/>
    </source>
</evidence>
<dbReference type="InterPro" id="IPR000372">
    <property type="entry name" value="LRRNT"/>
</dbReference>